<keyword evidence="4" id="KW-0804">Transcription</keyword>
<dbReference type="InterPro" id="IPR036898">
    <property type="entry name" value="RNA_pol_Rpb7-like_N_sf"/>
</dbReference>
<evidence type="ECO:0000256" key="1">
    <source>
        <dbReference type="ARBA" id="ARBA00004123"/>
    </source>
</evidence>
<sequence>MFTLRTFKMVVKIEPRLFGKNRNEAIATELNKKLANKVVINVGLCICLYDVTDIGVAHLIPGDGSAHLKVTFRYVVFCPFKEETIEGKVKLCDSEGIHVSLTFFDDIIIPPMHMQCPSKFNEAQSTWVWLYKVDPESEPVEMVVEKGDDIRFKVVELEFNDTTPKPADQTAGAILDTSKDTPFRIIAKISESGLGLPSWWNQEADDAEEEEEEDAMDVDQEEDC</sequence>
<dbReference type="SUPFAM" id="SSF88798">
    <property type="entry name" value="N-terminal, heterodimerisation domain of RBP7 (RpoE)"/>
    <property type="match status" value="1"/>
</dbReference>
<evidence type="ECO:0000256" key="5">
    <source>
        <dbReference type="ARBA" id="ARBA00023242"/>
    </source>
</evidence>
<dbReference type="InterPro" id="IPR005576">
    <property type="entry name" value="Rpb7-like_N"/>
</dbReference>
<reference evidence="9 10" key="1">
    <citation type="submission" date="2020-04" db="EMBL/GenBank/DDBJ databases">
        <authorList>
            <person name="Alioto T."/>
            <person name="Alioto T."/>
            <person name="Gomez Garrido J."/>
        </authorList>
    </citation>
    <scope>NUCLEOTIDE SEQUENCE [LARGE SCALE GENOMIC DNA]</scope>
</reference>
<protein>
    <recommendedName>
        <fullName evidence="11">RNA polymerase III subunit Rpc25 domain-containing protein</fullName>
    </recommendedName>
</protein>
<dbReference type="EMBL" id="CADEPI010000037">
    <property type="protein sequence ID" value="CAB3368376.1"/>
    <property type="molecule type" value="Genomic_DNA"/>
</dbReference>
<dbReference type="InterPro" id="IPR013238">
    <property type="entry name" value="RNA_pol_III_Rbc25"/>
</dbReference>
<dbReference type="PANTHER" id="PTHR12709:SF1">
    <property type="entry name" value="DNA-DIRECTED RNA POLYMERASE III SUBUNIT RPC8"/>
    <property type="match status" value="1"/>
</dbReference>
<evidence type="ECO:0000256" key="4">
    <source>
        <dbReference type="ARBA" id="ARBA00023163"/>
    </source>
</evidence>
<dbReference type="Pfam" id="PF08292">
    <property type="entry name" value="RNA_pol_Rbc25"/>
    <property type="match status" value="1"/>
</dbReference>
<dbReference type="OrthoDB" id="10256606at2759"/>
<evidence type="ECO:0000259" key="8">
    <source>
        <dbReference type="Pfam" id="PF08292"/>
    </source>
</evidence>
<feature type="domain" description="RNA polymerase Rpb7-like N-terminal" evidence="7">
    <location>
        <begin position="8"/>
        <end position="64"/>
    </location>
</feature>
<dbReference type="Gene3D" id="2.40.50.140">
    <property type="entry name" value="Nucleic acid-binding proteins"/>
    <property type="match status" value="1"/>
</dbReference>
<keyword evidence="10" id="KW-1185">Reference proteome</keyword>
<feature type="domain" description="RNA polymerase III subunit Rpc25" evidence="8">
    <location>
        <begin position="83"/>
        <end position="200"/>
    </location>
</feature>
<dbReference type="FunFam" id="3.30.1490.120:FF:000002">
    <property type="entry name" value="DNA-directed RNA polymerase III subunit RPC8"/>
    <property type="match status" value="1"/>
</dbReference>
<keyword evidence="5" id="KW-0539">Nucleus</keyword>
<dbReference type="CDD" id="cd04330">
    <property type="entry name" value="RNAP_III_Rpc25_N"/>
    <property type="match status" value="1"/>
</dbReference>
<organism evidence="9 10">
    <name type="scientific">Cloeon dipterum</name>
    <dbReference type="NCBI Taxonomy" id="197152"/>
    <lineage>
        <taxon>Eukaryota</taxon>
        <taxon>Metazoa</taxon>
        <taxon>Ecdysozoa</taxon>
        <taxon>Arthropoda</taxon>
        <taxon>Hexapoda</taxon>
        <taxon>Insecta</taxon>
        <taxon>Pterygota</taxon>
        <taxon>Palaeoptera</taxon>
        <taxon>Ephemeroptera</taxon>
        <taxon>Pisciforma</taxon>
        <taxon>Baetidae</taxon>
        <taxon>Cloeon</taxon>
    </lineage>
</organism>
<dbReference type="GO" id="GO:0005666">
    <property type="term" value="C:RNA polymerase III complex"/>
    <property type="evidence" value="ECO:0007669"/>
    <property type="project" value="TreeGrafter"/>
</dbReference>
<dbReference type="GO" id="GO:0006384">
    <property type="term" value="P:transcription initiation at RNA polymerase III promoter"/>
    <property type="evidence" value="ECO:0007669"/>
    <property type="project" value="TreeGrafter"/>
</dbReference>
<dbReference type="Gene3D" id="3.30.1490.120">
    <property type="entry name" value="RNA polymerase Rpb7-like, N-terminal domain"/>
    <property type="match status" value="1"/>
</dbReference>
<proteinExistence type="inferred from homology"/>
<comment type="caution">
    <text evidence="9">The sequence shown here is derived from an EMBL/GenBank/DDBJ whole genome shotgun (WGS) entry which is preliminary data.</text>
</comment>
<comment type="subcellular location">
    <subcellularLocation>
        <location evidence="1">Nucleus</location>
    </subcellularLocation>
</comment>
<name>A0A8S1CHK3_9INSE</name>
<dbReference type="SUPFAM" id="SSF50249">
    <property type="entry name" value="Nucleic acid-binding proteins"/>
    <property type="match status" value="1"/>
</dbReference>
<accession>A0A8S1CHK3</accession>
<comment type="similarity">
    <text evidence="2">Belongs to the eukaryotic RPB7/RPC8 RNA polymerase subunit family.</text>
</comment>
<dbReference type="InterPro" id="IPR012340">
    <property type="entry name" value="NA-bd_OB-fold"/>
</dbReference>
<evidence type="ECO:0000313" key="10">
    <source>
        <dbReference type="Proteomes" id="UP000494165"/>
    </source>
</evidence>
<dbReference type="InterPro" id="IPR045113">
    <property type="entry name" value="Rpb7-like"/>
</dbReference>
<evidence type="ECO:0000256" key="6">
    <source>
        <dbReference type="SAM" id="MobiDB-lite"/>
    </source>
</evidence>
<feature type="region of interest" description="Disordered" evidence="6">
    <location>
        <begin position="196"/>
        <end position="224"/>
    </location>
</feature>
<evidence type="ECO:0008006" key="11">
    <source>
        <dbReference type="Google" id="ProtNLM"/>
    </source>
</evidence>
<evidence type="ECO:0000256" key="3">
    <source>
        <dbReference type="ARBA" id="ARBA00022478"/>
    </source>
</evidence>
<evidence type="ECO:0000259" key="7">
    <source>
        <dbReference type="Pfam" id="PF03876"/>
    </source>
</evidence>
<dbReference type="PANTHER" id="PTHR12709">
    <property type="entry name" value="DNA-DIRECTED RNA POLYMERASE II, III"/>
    <property type="match status" value="1"/>
</dbReference>
<dbReference type="Proteomes" id="UP000494165">
    <property type="component" value="Unassembled WGS sequence"/>
</dbReference>
<evidence type="ECO:0000256" key="2">
    <source>
        <dbReference type="ARBA" id="ARBA00009307"/>
    </source>
</evidence>
<dbReference type="Pfam" id="PF03876">
    <property type="entry name" value="SHS2_Rpb7-N"/>
    <property type="match status" value="1"/>
</dbReference>
<evidence type="ECO:0000313" key="9">
    <source>
        <dbReference type="EMBL" id="CAB3368376.1"/>
    </source>
</evidence>
<gene>
    <name evidence="9" type="ORF">CLODIP_2_CD06765</name>
</gene>
<keyword evidence="3" id="KW-0240">DNA-directed RNA polymerase</keyword>
<feature type="compositionally biased region" description="Acidic residues" evidence="6">
    <location>
        <begin position="203"/>
        <end position="224"/>
    </location>
</feature>
<dbReference type="AlphaFoldDB" id="A0A8S1CHK3"/>